<dbReference type="SFLD" id="SFLDG01138">
    <property type="entry name" value="C1.6.2:_Deoxy-d-mannose-octulo"/>
    <property type="match status" value="1"/>
</dbReference>
<evidence type="ECO:0000256" key="5">
    <source>
        <dbReference type="ARBA" id="ARBA00022801"/>
    </source>
</evidence>
<dbReference type="Pfam" id="PF08282">
    <property type="entry name" value="Hydrolase_3"/>
    <property type="match status" value="1"/>
</dbReference>
<feature type="non-terminal residue" evidence="7">
    <location>
        <position position="1"/>
    </location>
</feature>
<evidence type="ECO:0000256" key="2">
    <source>
        <dbReference type="ARBA" id="ARBA00005893"/>
    </source>
</evidence>
<evidence type="ECO:0000256" key="4">
    <source>
        <dbReference type="ARBA" id="ARBA00022723"/>
    </source>
</evidence>
<dbReference type="PIRSF" id="PIRSF006118">
    <property type="entry name" value="KDO8-P_Ptase"/>
    <property type="match status" value="1"/>
</dbReference>
<dbReference type="GO" id="GO:0008781">
    <property type="term" value="F:N-acylneuraminate cytidylyltransferase activity"/>
    <property type="evidence" value="ECO:0007669"/>
    <property type="project" value="TreeGrafter"/>
</dbReference>
<evidence type="ECO:0000256" key="1">
    <source>
        <dbReference type="ARBA" id="ARBA00001946"/>
    </source>
</evidence>
<dbReference type="InterPro" id="IPR050793">
    <property type="entry name" value="CMP-NeuNAc_synthase"/>
</dbReference>
<dbReference type="GO" id="GO:0016788">
    <property type="term" value="F:hydrolase activity, acting on ester bonds"/>
    <property type="evidence" value="ECO:0007669"/>
    <property type="project" value="InterPro"/>
</dbReference>
<evidence type="ECO:0008006" key="8">
    <source>
        <dbReference type="Google" id="ProtNLM"/>
    </source>
</evidence>
<comment type="subunit">
    <text evidence="3">Homotetramer.</text>
</comment>
<dbReference type="GO" id="GO:0046872">
    <property type="term" value="F:metal ion binding"/>
    <property type="evidence" value="ECO:0007669"/>
    <property type="project" value="UniProtKB-KW"/>
</dbReference>
<dbReference type="NCBIfam" id="TIGR01670">
    <property type="entry name" value="KdsC-phosphatas"/>
    <property type="match status" value="1"/>
</dbReference>
<name>A0A383ESF4_9ZZZZ</name>
<reference evidence="7" key="1">
    <citation type="submission" date="2018-05" db="EMBL/GenBank/DDBJ databases">
        <authorList>
            <person name="Lanie J.A."/>
            <person name="Ng W.-L."/>
            <person name="Kazmierczak K.M."/>
            <person name="Andrzejewski T.M."/>
            <person name="Davidsen T.M."/>
            <person name="Wayne K.J."/>
            <person name="Tettelin H."/>
            <person name="Glass J.I."/>
            <person name="Rusch D."/>
            <person name="Podicherti R."/>
            <person name="Tsui H.-C.T."/>
            <person name="Winkler M.E."/>
        </authorList>
    </citation>
    <scope>NUCLEOTIDE SEQUENCE</scope>
</reference>
<dbReference type="PANTHER" id="PTHR21485">
    <property type="entry name" value="HAD SUPERFAMILY MEMBERS CMAS AND KDSC"/>
    <property type="match status" value="1"/>
</dbReference>
<proteinExistence type="inferred from homology"/>
<dbReference type="InterPro" id="IPR036412">
    <property type="entry name" value="HAD-like_sf"/>
</dbReference>
<comment type="cofactor">
    <cofactor evidence="1">
        <name>Mg(2+)</name>
        <dbReference type="ChEBI" id="CHEBI:18420"/>
    </cofactor>
</comment>
<dbReference type="InterPro" id="IPR023214">
    <property type="entry name" value="HAD_sf"/>
</dbReference>
<accession>A0A383ESF4</accession>
<dbReference type="PANTHER" id="PTHR21485:SF3">
    <property type="entry name" value="N-ACYLNEURAMINATE CYTIDYLYLTRANSFERASE"/>
    <property type="match status" value="1"/>
</dbReference>
<dbReference type="FunFam" id="3.40.50.1000:FF:000029">
    <property type="entry name" value="3-deoxy-D-manno-octulosonate 8-phosphate phosphatase KdsC"/>
    <property type="match status" value="1"/>
</dbReference>
<dbReference type="SFLD" id="SFLDS00003">
    <property type="entry name" value="Haloacid_Dehalogenase"/>
    <property type="match status" value="1"/>
</dbReference>
<dbReference type="SUPFAM" id="SSF56784">
    <property type="entry name" value="HAD-like"/>
    <property type="match status" value="1"/>
</dbReference>
<evidence type="ECO:0000256" key="3">
    <source>
        <dbReference type="ARBA" id="ARBA00011881"/>
    </source>
</evidence>
<dbReference type="InterPro" id="IPR010023">
    <property type="entry name" value="KdsC_fam"/>
</dbReference>
<sequence length="170" mass="19108">VNKKITEQCRKIKVMITDVDGVLTDGGMFYSHEGDIMKKFHTRDGMGVNILRRNKIPTIIVTKEKTTIVRKWATKMNVCLVLDGVTKKEAVIKDVCKKFKINPDEIGFIGDDVNDLEIMKRIGFSATPSDGIKEALKVADYRCNSKGGEGAFREIVDLLIQAKLDTKKLF</sequence>
<keyword evidence="6" id="KW-0460">Magnesium</keyword>
<comment type="similarity">
    <text evidence="2">Belongs to the KdsC family.</text>
</comment>
<gene>
    <name evidence="7" type="ORF">METZ01_LOCUS512217</name>
</gene>
<dbReference type="EMBL" id="UINC01228163">
    <property type="protein sequence ID" value="SVE59363.1"/>
    <property type="molecule type" value="Genomic_DNA"/>
</dbReference>
<organism evidence="7">
    <name type="scientific">marine metagenome</name>
    <dbReference type="NCBI Taxonomy" id="408172"/>
    <lineage>
        <taxon>unclassified sequences</taxon>
        <taxon>metagenomes</taxon>
        <taxon>ecological metagenomes</taxon>
    </lineage>
</organism>
<dbReference type="SFLD" id="SFLDG01136">
    <property type="entry name" value="C1.6:_Phosphoserine_Phosphatas"/>
    <property type="match status" value="1"/>
</dbReference>
<keyword evidence="4" id="KW-0479">Metal-binding</keyword>
<protein>
    <recommendedName>
        <fullName evidence="8">3-deoxy-D-manno-octulosonate 8-phosphate phosphatase</fullName>
    </recommendedName>
</protein>
<keyword evidence="5" id="KW-0378">Hydrolase</keyword>
<dbReference type="AlphaFoldDB" id="A0A383ESF4"/>
<evidence type="ECO:0000256" key="6">
    <source>
        <dbReference type="ARBA" id="ARBA00022842"/>
    </source>
</evidence>
<evidence type="ECO:0000313" key="7">
    <source>
        <dbReference type="EMBL" id="SVE59363.1"/>
    </source>
</evidence>
<dbReference type="Gene3D" id="3.40.50.1000">
    <property type="entry name" value="HAD superfamily/HAD-like"/>
    <property type="match status" value="1"/>
</dbReference>